<name>X0ZM41_9ZZZZ</name>
<dbReference type="EMBL" id="BART01002948">
    <property type="protein sequence ID" value="GAG70434.1"/>
    <property type="molecule type" value="Genomic_DNA"/>
</dbReference>
<sequence>EFRPVFQASEPNKRSGEAFLGGVLGKLMVA</sequence>
<dbReference type="AlphaFoldDB" id="X0ZM41"/>
<gene>
    <name evidence="1" type="ORF">S01H4_08549</name>
</gene>
<reference evidence="1" key="1">
    <citation type="journal article" date="2014" name="Front. Microbiol.">
        <title>High frequency of phylogenetically diverse reductive dehalogenase-homologous genes in deep subseafloor sedimentary metagenomes.</title>
        <authorList>
            <person name="Kawai M."/>
            <person name="Futagami T."/>
            <person name="Toyoda A."/>
            <person name="Takaki Y."/>
            <person name="Nishi S."/>
            <person name="Hori S."/>
            <person name="Arai W."/>
            <person name="Tsubouchi T."/>
            <person name="Morono Y."/>
            <person name="Uchiyama I."/>
            <person name="Ito T."/>
            <person name="Fujiyama A."/>
            <person name="Inagaki F."/>
            <person name="Takami H."/>
        </authorList>
    </citation>
    <scope>NUCLEOTIDE SEQUENCE</scope>
    <source>
        <strain evidence="1">Expedition CK06-06</strain>
    </source>
</reference>
<comment type="caution">
    <text evidence="1">The sequence shown here is derived from an EMBL/GenBank/DDBJ whole genome shotgun (WGS) entry which is preliminary data.</text>
</comment>
<evidence type="ECO:0000313" key="1">
    <source>
        <dbReference type="EMBL" id="GAG70434.1"/>
    </source>
</evidence>
<feature type="non-terminal residue" evidence="1">
    <location>
        <position position="1"/>
    </location>
</feature>
<organism evidence="1">
    <name type="scientific">marine sediment metagenome</name>
    <dbReference type="NCBI Taxonomy" id="412755"/>
    <lineage>
        <taxon>unclassified sequences</taxon>
        <taxon>metagenomes</taxon>
        <taxon>ecological metagenomes</taxon>
    </lineage>
</organism>
<accession>X0ZM41</accession>
<proteinExistence type="predicted"/>
<protein>
    <submittedName>
        <fullName evidence="1">Uncharacterized protein</fullName>
    </submittedName>
</protein>